<name>A0AAV7QRY0_PLEWA</name>
<evidence type="ECO:0000313" key="2">
    <source>
        <dbReference type="Proteomes" id="UP001066276"/>
    </source>
</evidence>
<gene>
    <name evidence="1" type="ORF">NDU88_008493</name>
</gene>
<accession>A0AAV7QRY0</accession>
<reference evidence="1" key="1">
    <citation type="journal article" date="2022" name="bioRxiv">
        <title>Sequencing and chromosome-scale assembly of the giantPleurodeles waltlgenome.</title>
        <authorList>
            <person name="Brown T."/>
            <person name="Elewa A."/>
            <person name="Iarovenko S."/>
            <person name="Subramanian E."/>
            <person name="Araus A.J."/>
            <person name="Petzold A."/>
            <person name="Susuki M."/>
            <person name="Suzuki K.-i.T."/>
            <person name="Hayashi T."/>
            <person name="Toyoda A."/>
            <person name="Oliveira C."/>
            <person name="Osipova E."/>
            <person name="Leigh N.D."/>
            <person name="Simon A."/>
            <person name="Yun M.H."/>
        </authorList>
    </citation>
    <scope>NUCLEOTIDE SEQUENCE</scope>
    <source>
        <strain evidence="1">20211129_DDA</strain>
        <tissue evidence="1">Liver</tissue>
    </source>
</reference>
<evidence type="ECO:0000313" key="1">
    <source>
        <dbReference type="EMBL" id="KAJ1142166.1"/>
    </source>
</evidence>
<protein>
    <submittedName>
        <fullName evidence="1">Uncharacterized protein</fullName>
    </submittedName>
</protein>
<dbReference type="EMBL" id="JANPWB010000010">
    <property type="protein sequence ID" value="KAJ1142166.1"/>
    <property type="molecule type" value="Genomic_DNA"/>
</dbReference>
<keyword evidence="2" id="KW-1185">Reference proteome</keyword>
<feature type="non-terminal residue" evidence="1">
    <location>
        <position position="50"/>
    </location>
</feature>
<comment type="caution">
    <text evidence="1">The sequence shown here is derived from an EMBL/GenBank/DDBJ whole genome shotgun (WGS) entry which is preliminary data.</text>
</comment>
<dbReference type="AlphaFoldDB" id="A0AAV7QRY0"/>
<dbReference type="Proteomes" id="UP001066276">
    <property type="component" value="Chromosome 6"/>
</dbReference>
<sequence length="50" mass="5466">MMKSSNSGILMDEGRGENPVWSCKEQLRGMLQANGVPAPSPTNSRCRSRT</sequence>
<proteinExistence type="predicted"/>
<organism evidence="1 2">
    <name type="scientific">Pleurodeles waltl</name>
    <name type="common">Iberian ribbed newt</name>
    <dbReference type="NCBI Taxonomy" id="8319"/>
    <lineage>
        <taxon>Eukaryota</taxon>
        <taxon>Metazoa</taxon>
        <taxon>Chordata</taxon>
        <taxon>Craniata</taxon>
        <taxon>Vertebrata</taxon>
        <taxon>Euteleostomi</taxon>
        <taxon>Amphibia</taxon>
        <taxon>Batrachia</taxon>
        <taxon>Caudata</taxon>
        <taxon>Salamandroidea</taxon>
        <taxon>Salamandridae</taxon>
        <taxon>Pleurodelinae</taxon>
        <taxon>Pleurodeles</taxon>
    </lineage>
</organism>